<comment type="pathway">
    <text evidence="2">Siderophore biosynthesis; mycobactin biosynthesis.</text>
</comment>
<comment type="catalytic activity">
    <reaction evidence="15">
        <text>L-lysine + NADPH + O2 = N(6)-hydroxy-L-lysine + NADP(+) + H2O</text>
        <dbReference type="Rhea" id="RHEA:23228"/>
        <dbReference type="ChEBI" id="CHEBI:15377"/>
        <dbReference type="ChEBI" id="CHEBI:15379"/>
        <dbReference type="ChEBI" id="CHEBI:32551"/>
        <dbReference type="ChEBI" id="CHEBI:57783"/>
        <dbReference type="ChEBI" id="CHEBI:57820"/>
        <dbReference type="ChEBI" id="CHEBI:58349"/>
        <dbReference type="EC" id="1.14.13.59"/>
    </reaction>
</comment>
<dbReference type="InterPro" id="IPR036188">
    <property type="entry name" value="FAD/NAD-bd_sf"/>
</dbReference>
<evidence type="ECO:0000256" key="7">
    <source>
        <dbReference type="ARBA" id="ARBA00022827"/>
    </source>
</evidence>
<evidence type="ECO:0000313" key="17">
    <source>
        <dbReference type="Proteomes" id="UP001500635"/>
    </source>
</evidence>
<evidence type="ECO:0000256" key="2">
    <source>
        <dbReference type="ARBA" id="ARBA00005102"/>
    </source>
</evidence>
<comment type="caution">
    <text evidence="16">The sequence shown here is derived from an EMBL/GenBank/DDBJ whole genome shotgun (WGS) entry which is preliminary data.</text>
</comment>
<evidence type="ECO:0000256" key="11">
    <source>
        <dbReference type="ARBA" id="ARBA00029939"/>
    </source>
</evidence>
<keyword evidence="8" id="KW-0521">NADP</keyword>
<evidence type="ECO:0000256" key="8">
    <source>
        <dbReference type="ARBA" id="ARBA00022857"/>
    </source>
</evidence>
<sequence length="415" mass="44313">MAAKASALRAVGVAAPDVTVVEPRGVAANWRKVGGWTDGAHRLGTSPHKDVGYPYRTRIARERNGDVDQRLLGVSWTGFLIAQGVYSDWVDRGCPSPPHEQWAAYLEWAGRQSGMRVVAGTVDRLTATDSGWEVGVARPDGGEMIAADAVLISGPGRSDHAMSDDDSVLSVARFWERAAARDLPRGGRIAVIGGGETAASALDELVRHDVFAVSVISPAPTIFTRGESYFENALYSDPTRWALLSKEERRDVIRRTDRGVFSTRVQESLLAESRIHHIRGRVMRILRTTAGLELSLGGGRYPQTPAAYDLVVDARGGDPLWFLSLLDQGCADRLELAIGGPPSVSRIEESVGYDLSVGELEPKLFLPNLAGMAQGPGFANLSCLGELSDRVLSGAARAGTVGARATGARSASATT</sequence>
<dbReference type="Gene3D" id="3.50.50.60">
    <property type="entry name" value="FAD/NAD(P)-binding domain"/>
    <property type="match status" value="1"/>
</dbReference>
<evidence type="ECO:0000256" key="12">
    <source>
        <dbReference type="ARBA" id="ARBA00031158"/>
    </source>
</evidence>
<keyword evidence="17" id="KW-1185">Reference proteome</keyword>
<keyword evidence="10" id="KW-0503">Monooxygenase</keyword>
<keyword evidence="9" id="KW-0560">Oxidoreductase</keyword>
<evidence type="ECO:0000256" key="14">
    <source>
        <dbReference type="ARBA" id="ARBA00032738"/>
    </source>
</evidence>
<name>A0ABP8JUQ8_9ACTN</name>
<evidence type="ECO:0000256" key="13">
    <source>
        <dbReference type="ARBA" id="ARBA00032493"/>
    </source>
</evidence>
<evidence type="ECO:0000256" key="3">
    <source>
        <dbReference type="ARBA" id="ARBA00007588"/>
    </source>
</evidence>
<evidence type="ECO:0000256" key="4">
    <source>
        <dbReference type="ARBA" id="ARBA00013076"/>
    </source>
</evidence>
<dbReference type="EC" id="1.14.13.59" evidence="4"/>
<evidence type="ECO:0000256" key="5">
    <source>
        <dbReference type="ARBA" id="ARBA00016406"/>
    </source>
</evidence>
<keyword evidence="6" id="KW-0285">Flavoprotein</keyword>
<evidence type="ECO:0000256" key="6">
    <source>
        <dbReference type="ARBA" id="ARBA00022630"/>
    </source>
</evidence>
<comment type="cofactor">
    <cofactor evidence="1">
        <name>FAD</name>
        <dbReference type="ChEBI" id="CHEBI:57692"/>
    </cofactor>
</comment>
<evidence type="ECO:0000256" key="10">
    <source>
        <dbReference type="ARBA" id="ARBA00023033"/>
    </source>
</evidence>
<evidence type="ECO:0000256" key="1">
    <source>
        <dbReference type="ARBA" id="ARBA00001974"/>
    </source>
</evidence>
<protein>
    <recommendedName>
        <fullName evidence="5">L-lysine N6-monooxygenase MbtG</fullName>
        <ecNumber evidence="4">1.14.13.59</ecNumber>
    </recommendedName>
    <alternativeName>
        <fullName evidence="14">Lysine 6-N-hydroxylase</fullName>
    </alternativeName>
    <alternativeName>
        <fullName evidence="13">Lysine N6-hydroxylase</fullName>
    </alternativeName>
    <alternativeName>
        <fullName evidence="11">Lysine-N-oxygenase</fullName>
    </alternativeName>
    <alternativeName>
        <fullName evidence="12">Mycobactin synthase protein G</fullName>
    </alternativeName>
</protein>
<accession>A0ABP8JUQ8</accession>
<gene>
    <name evidence="16" type="primary">mbtG</name>
    <name evidence="16" type="ORF">GCM10023147_30700</name>
</gene>
<evidence type="ECO:0000256" key="15">
    <source>
        <dbReference type="ARBA" id="ARBA00048407"/>
    </source>
</evidence>
<dbReference type="InterPro" id="IPR025700">
    <property type="entry name" value="Lys/Orn_oxygenase"/>
</dbReference>
<comment type="similarity">
    <text evidence="3">Belongs to the lysine N(6)-hydroxylase/L-ornithine N(5)-oxygenase family.</text>
</comment>
<dbReference type="SUPFAM" id="SSF51905">
    <property type="entry name" value="FAD/NAD(P)-binding domain"/>
    <property type="match status" value="2"/>
</dbReference>
<dbReference type="EMBL" id="BAABFR010000049">
    <property type="protein sequence ID" value="GAA4396412.1"/>
    <property type="molecule type" value="Genomic_DNA"/>
</dbReference>
<proteinExistence type="inferred from homology"/>
<evidence type="ECO:0000313" key="16">
    <source>
        <dbReference type="EMBL" id="GAA4396412.1"/>
    </source>
</evidence>
<dbReference type="Pfam" id="PF13434">
    <property type="entry name" value="Lys_Orn_oxgnase"/>
    <property type="match status" value="1"/>
</dbReference>
<reference evidence="17" key="1">
    <citation type="journal article" date="2019" name="Int. J. Syst. Evol. Microbiol.">
        <title>The Global Catalogue of Microorganisms (GCM) 10K type strain sequencing project: providing services to taxonomists for standard genome sequencing and annotation.</title>
        <authorList>
            <consortium name="The Broad Institute Genomics Platform"/>
            <consortium name="The Broad Institute Genome Sequencing Center for Infectious Disease"/>
            <person name="Wu L."/>
            <person name="Ma J."/>
        </authorList>
    </citation>
    <scope>NUCLEOTIDE SEQUENCE [LARGE SCALE GENOMIC DNA]</scope>
    <source>
        <strain evidence="17">JCM 17688</strain>
    </source>
</reference>
<dbReference type="Proteomes" id="UP001500635">
    <property type="component" value="Unassembled WGS sequence"/>
</dbReference>
<organism evidence="16 17">
    <name type="scientific">Tsukamurella soli</name>
    <dbReference type="NCBI Taxonomy" id="644556"/>
    <lineage>
        <taxon>Bacteria</taxon>
        <taxon>Bacillati</taxon>
        <taxon>Actinomycetota</taxon>
        <taxon>Actinomycetes</taxon>
        <taxon>Mycobacteriales</taxon>
        <taxon>Tsukamurellaceae</taxon>
        <taxon>Tsukamurella</taxon>
    </lineage>
</organism>
<keyword evidence="7" id="KW-0274">FAD</keyword>
<evidence type="ECO:0000256" key="9">
    <source>
        <dbReference type="ARBA" id="ARBA00023002"/>
    </source>
</evidence>